<comment type="subunit">
    <text evidence="1">Monomer.</text>
</comment>
<feature type="domain" description="tRNA synthetases class I catalytic" evidence="5">
    <location>
        <begin position="30"/>
        <end position="321"/>
    </location>
</feature>
<dbReference type="RefSeq" id="WP_112268865.1">
    <property type="nucleotide sequence ID" value="NZ_SWMS01000006.1"/>
</dbReference>
<dbReference type="Proteomes" id="UP000309992">
    <property type="component" value="Unassembled WGS sequence"/>
</dbReference>
<sequence>MTFESMTRKRPMAGATAVTLAGRPVRLLDRARIYACGITPYEVTHLGHAATFVWVDTLRRVLRVLGVEPIVCRNVTDVDDILVEAARQTGAPYDQLAAFQQFNFEGDMAALGVRAPDFEPRAHSYVDAVLRLAAALLDADAAYERGGGVYFRGRQVAERAGLTEAEALRLAAEYGGRPDDPAKEHPLDVAVWQAGEPGYPAWDSPWGPGRPGWHAECVAMSESVFGVGVDFHAGGADLRFPHHAYHAAMAEALSGVTPYARAWLHVGTVTVDGVKMAKSTGNLVLLEDLLARYPASVVRLAIIDRPWARSWDYTPAVLDAAATRLERLHRAAGRPIEAGDADIERIRALLADDLGVSAALDVAIEAGGGAARLLTAALGLT</sequence>
<keyword evidence="7" id="KW-1185">Reference proteome</keyword>
<evidence type="ECO:0000256" key="3">
    <source>
        <dbReference type="ARBA" id="ARBA00022741"/>
    </source>
</evidence>
<evidence type="ECO:0000256" key="1">
    <source>
        <dbReference type="ARBA" id="ARBA00011245"/>
    </source>
</evidence>
<proteinExistence type="predicted"/>
<dbReference type="Pfam" id="PF01406">
    <property type="entry name" value="tRNA-synt_1e"/>
    <property type="match status" value="1"/>
</dbReference>
<protein>
    <submittedName>
        <fullName evidence="6">Cysteine--tRNA ligase</fullName>
    </submittedName>
</protein>
<evidence type="ECO:0000256" key="4">
    <source>
        <dbReference type="ARBA" id="ARBA00022840"/>
    </source>
</evidence>
<keyword evidence="2 6" id="KW-0436">Ligase</keyword>
<accession>A0ABY2S5J0</accession>
<keyword evidence="3" id="KW-0547">Nucleotide-binding</keyword>
<dbReference type="PANTHER" id="PTHR10890:SF3">
    <property type="entry name" value="CYSTEINE--TRNA LIGASE, CYTOPLASMIC"/>
    <property type="match status" value="1"/>
</dbReference>
<dbReference type="EMBL" id="SWMS01000006">
    <property type="protein sequence ID" value="TKG71149.1"/>
    <property type="molecule type" value="Genomic_DNA"/>
</dbReference>
<gene>
    <name evidence="6" type="ORF">FCN18_13620</name>
</gene>
<evidence type="ECO:0000313" key="6">
    <source>
        <dbReference type="EMBL" id="TKG71149.1"/>
    </source>
</evidence>
<reference evidence="6 7" key="1">
    <citation type="journal article" date="2015" name="Antonie Van Leeuwenhoek">
        <title>Prauserella endophytica sp. nov., an endophytic actinobacterium isolated from Tamarix taklamakanensis.</title>
        <authorList>
            <person name="Liu J.M."/>
            <person name="Habden X."/>
            <person name="Guo L."/>
            <person name="Tuo L."/>
            <person name="Jiang Z.K."/>
            <person name="Liu S.W."/>
            <person name="Liu X.F."/>
            <person name="Chen L."/>
            <person name="Li R.F."/>
            <person name="Zhang Y.Q."/>
            <person name="Sun C.H."/>
        </authorList>
    </citation>
    <scope>NUCLEOTIDE SEQUENCE [LARGE SCALE GENOMIC DNA]</scope>
    <source>
        <strain evidence="6 7">CGMCC 4.7182</strain>
    </source>
</reference>
<dbReference type="SUPFAM" id="SSF52374">
    <property type="entry name" value="Nucleotidylyl transferase"/>
    <property type="match status" value="1"/>
</dbReference>
<keyword evidence="4" id="KW-0067">ATP-binding</keyword>
<evidence type="ECO:0000313" key="7">
    <source>
        <dbReference type="Proteomes" id="UP000309992"/>
    </source>
</evidence>
<organism evidence="6 7">
    <name type="scientific">Prauserella endophytica</name>
    <dbReference type="NCBI Taxonomy" id="1592324"/>
    <lineage>
        <taxon>Bacteria</taxon>
        <taxon>Bacillati</taxon>
        <taxon>Actinomycetota</taxon>
        <taxon>Actinomycetes</taxon>
        <taxon>Pseudonocardiales</taxon>
        <taxon>Pseudonocardiaceae</taxon>
        <taxon>Prauserella</taxon>
        <taxon>Prauserella coralliicola group</taxon>
    </lineage>
</organism>
<dbReference type="Gene3D" id="3.40.50.620">
    <property type="entry name" value="HUPs"/>
    <property type="match status" value="1"/>
</dbReference>
<name>A0ABY2S5J0_9PSEU</name>
<dbReference type="InterPro" id="IPR024909">
    <property type="entry name" value="Cys-tRNA/MSH_ligase"/>
</dbReference>
<evidence type="ECO:0000256" key="2">
    <source>
        <dbReference type="ARBA" id="ARBA00022598"/>
    </source>
</evidence>
<dbReference type="PANTHER" id="PTHR10890">
    <property type="entry name" value="CYSTEINYL-TRNA SYNTHETASE"/>
    <property type="match status" value="1"/>
</dbReference>
<dbReference type="GO" id="GO:0016874">
    <property type="term" value="F:ligase activity"/>
    <property type="evidence" value="ECO:0007669"/>
    <property type="project" value="UniProtKB-KW"/>
</dbReference>
<dbReference type="PRINTS" id="PR00983">
    <property type="entry name" value="TRNASYNTHCYS"/>
</dbReference>
<dbReference type="InterPro" id="IPR014729">
    <property type="entry name" value="Rossmann-like_a/b/a_fold"/>
</dbReference>
<dbReference type="InterPro" id="IPR032678">
    <property type="entry name" value="tRNA-synt_1_cat_dom"/>
</dbReference>
<evidence type="ECO:0000259" key="5">
    <source>
        <dbReference type="Pfam" id="PF01406"/>
    </source>
</evidence>
<comment type="caution">
    <text evidence="6">The sequence shown here is derived from an EMBL/GenBank/DDBJ whole genome shotgun (WGS) entry which is preliminary data.</text>
</comment>